<accession>A0A385EFN5</accession>
<name>A0A385EFN5_9CAUD</name>
<dbReference type="GeneID" id="55001927"/>
<keyword evidence="2" id="KW-1185">Reference proteome</keyword>
<dbReference type="Proteomes" id="UP000257648">
    <property type="component" value="Segment"/>
</dbReference>
<reference evidence="2" key="1">
    <citation type="submission" date="2018-05" db="EMBL/GenBank/DDBJ databases">
        <authorList>
            <person name="You S."/>
        </authorList>
    </citation>
    <scope>NUCLEOTIDE SEQUENCE [LARGE SCALE GENOMIC DNA]</scope>
</reference>
<dbReference type="EMBL" id="MH412654">
    <property type="protein sequence ID" value="AXQ70546.1"/>
    <property type="molecule type" value="Genomic_DNA"/>
</dbReference>
<evidence type="ECO:0000313" key="2">
    <source>
        <dbReference type="Proteomes" id="UP000257648"/>
    </source>
</evidence>
<organism evidence="1 2">
    <name type="scientific">Synechococcus phage S-T4</name>
    <dbReference type="NCBI Taxonomy" id="2268578"/>
    <lineage>
        <taxon>Viruses</taxon>
        <taxon>Duplodnaviria</taxon>
        <taxon>Heunggongvirae</taxon>
        <taxon>Uroviricota</taxon>
        <taxon>Caudoviricetes</taxon>
        <taxon>Pantevenvirales</taxon>
        <taxon>Kyanoviridae</taxon>
        <taxon>Tamkungvirus</taxon>
        <taxon>Tamkungvirus ST4</taxon>
    </lineage>
</organism>
<dbReference type="Gene3D" id="2.30.30.100">
    <property type="match status" value="1"/>
</dbReference>
<sequence length="81" mass="9416">MISKVEQLETDPISGEPDCKLTNPVRILCKDEEPDINKRLVRWPDSEVSHQKVLMMHSDSILTIVEPHEKLVKAYEDFIKE</sequence>
<proteinExistence type="predicted"/>
<dbReference type="KEGG" id="vg:55001927"/>
<evidence type="ECO:0000313" key="1">
    <source>
        <dbReference type="EMBL" id="AXQ70546.1"/>
    </source>
</evidence>
<dbReference type="Pfam" id="PF20198">
    <property type="entry name" value="DUF6561"/>
    <property type="match status" value="1"/>
</dbReference>
<dbReference type="InterPro" id="IPR046691">
    <property type="entry name" value="DUF6561"/>
</dbReference>
<dbReference type="RefSeq" id="YP_009810905.1">
    <property type="nucleotide sequence ID" value="NC_048049.1"/>
</dbReference>
<protein>
    <submittedName>
        <fullName evidence="1">Uncharacterized protein</fullName>
    </submittedName>
</protein>